<dbReference type="AlphaFoldDB" id="A0A6A3JJ45"/>
<evidence type="ECO:0000256" key="1">
    <source>
        <dbReference type="SAM" id="MobiDB-lite"/>
    </source>
</evidence>
<dbReference type="Proteomes" id="UP000429607">
    <property type="component" value="Unassembled WGS sequence"/>
</dbReference>
<evidence type="ECO:0000313" key="6">
    <source>
        <dbReference type="Proteomes" id="UP000434957"/>
    </source>
</evidence>
<accession>A0A6A3JJ45</accession>
<evidence type="ECO:0000313" key="4">
    <source>
        <dbReference type="EMBL" id="KAE9302207.1"/>
    </source>
</evidence>
<proteinExistence type="predicted"/>
<keyword evidence="6" id="KW-1185">Reference proteome</keyword>
<evidence type="ECO:0000313" key="3">
    <source>
        <dbReference type="EMBL" id="KAE8992064.1"/>
    </source>
</evidence>
<organism evidence="3 5">
    <name type="scientific">Phytophthora rubi</name>
    <dbReference type="NCBI Taxonomy" id="129364"/>
    <lineage>
        <taxon>Eukaryota</taxon>
        <taxon>Sar</taxon>
        <taxon>Stramenopiles</taxon>
        <taxon>Oomycota</taxon>
        <taxon>Peronosporomycetes</taxon>
        <taxon>Peronosporales</taxon>
        <taxon>Peronosporaceae</taxon>
        <taxon>Phytophthora</taxon>
    </lineage>
</organism>
<name>A0A6A3JJ45_9STRA</name>
<dbReference type="EMBL" id="QXFU01002214">
    <property type="protein sequence ID" value="KAE8988823.1"/>
    <property type="molecule type" value="Genomic_DNA"/>
</dbReference>
<dbReference type="EMBL" id="QXFT01002197">
    <property type="protein sequence ID" value="KAE9302207.1"/>
    <property type="molecule type" value="Genomic_DNA"/>
</dbReference>
<evidence type="ECO:0000313" key="2">
    <source>
        <dbReference type="EMBL" id="KAE8988823.1"/>
    </source>
</evidence>
<evidence type="ECO:0000313" key="5">
    <source>
        <dbReference type="Proteomes" id="UP000429607"/>
    </source>
</evidence>
<dbReference type="Proteomes" id="UP000435112">
    <property type="component" value="Unassembled WGS sequence"/>
</dbReference>
<reference evidence="5 7" key="1">
    <citation type="submission" date="2018-09" db="EMBL/GenBank/DDBJ databases">
        <title>Genomic investigation of the strawberry pathogen Phytophthora fragariae indicates pathogenicity is determined by transcriptional variation in three key races.</title>
        <authorList>
            <person name="Adams T.M."/>
            <person name="Armitage A.D."/>
            <person name="Sobczyk M.K."/>
            <person name="Bates H.J."/>
            <person name="Dunwell J.M."/>
            <person name="Nellist C.F."/>
            <person name="Harrison R.J."/>
        </authorList>
    </citation>
    <scope>NUCLEOTIDE SEQUENCE [LARGE SCALE GENOMIC DNA]</scope>
    <source>
        <strain evidence="3 5">SCRP249</strain>
        <strain evidence="2 7">SCRP324</strain>
        <strain evidence="4 6">SCRP333</strain>
    </source>
</reference>
<gene>
    <name evidence="3" type="ORF">PR001_g21050</name>
    <name evidence="2" type="ORF">PR002_g21644</name>
    <name evidence="4" type="ORF">PR003_g22333</name>
</gene>
<evidence type="ECO:0000313" key="7">
    <source>
        <dbReference type="Proteomes" id="UP000435112"/>
    </source>
</evidence>
<protein>
    <submittedName>
        <fullName evidence="3">Uncharacterized protein</fullName>
    </submittedName>
</protein>
<dbReference type="EMBL" id="QXFV01002150">
    <property type="protein sequence ID" value="KAE8992064.1"/>
    <property type="molecule type" value="Genomic_DNA"/>
</dbReference>
<comment type="caution">
    <text evidence="3">The sequence shown here is derived from an EMBL/GenBank/DDBJ whole genome shotgun (WGS) entry which is preliminary data.</text>
</comment>
<feature type="region of interest" description="Disordered" evidence="1">
    <location>
        <begin position="37"/>
        <end position="80"/>
    </location>
</feature>
<sequence>MTGNGATSVKLVLDALRVAHKVGSLVLVSLQQQSLHSQPQRQRQQLDNAPIHSQQLESPSQQPQSQQSQSQPLQSNLHLQSHITSEGDRYRLVLRSRTNEKWLLLAAQLSARWVNSMVVTFSSSMPR</sequence>
<dbReference type="Proteomes" id="UP000434957">
    <property type="component" value="Unassembled WGS sequence"/>
</dbReference>